<dbReference type="EMBL" id="VFML01000001">
    <property type="protein sequence ID" value="TQJ03209.1"/>
    <property type="molecule type" value="Genomic_DNA"/>
</dbReference>
<feature type="active site" description="Proton donor; for dehydratase activity" evidence="4">
    <location>
        <position position="1683"/>
    </location>
</feature>
<feature type="region of interest" description="C-terminal hotdog fold" evidence="4">
    <location>
        <begin position="132"/>
        <end position="287"/>
    </location>
</feature>
<dbReference type="InterPro" id="IPR055123">
    <property type="entry name" value="SpnB-like_Rossmann"/>
</dbReference>
<evidence type="ECO:0000256" key="5">
    <source>
        <dbReference type="SAM" id="MobiDB-lite"/>
    </source>
</evidence>
<dbReference type="SMART" id="SM01294">
    <property type="entry name" value="PKS_PP_betabranch"/>
    <property type="match status" value="2"/>
</dbReference>
<dbReference type="InterPro" id="IPR036736">
    <property type="entry name" value="ACP-like_sf"/>
</dbReference>
<dbReference type="InterPro" id="IPR014030">
    <property type="entry name" value="Ketoacyl_synth_N"/>
</dbReference>
<dbReference type="Pfam" id="PF22953">
    <property type="entry name" value="SpnB_Rossmann"/>
    <property type="match status" value="1"/>
</dbReference>
<evidence type="ECO:0000256" key="4">
    <source>
        <dbReference type="PROSITE-ProRule" id="PRU01363"/>
    </source>
</evidence>
<dbReference type="FunFam" id="3.40.47.10:FF:000019">
    <property type="entry name" value="Polyketide synthase type I"/>
    <property type="match status" value="1"/>
</dbReference>
<dbReference type="InterPro" id="IPR049552">
    <property type="entry name" value="PKS_DH_N"/>
</dbReference>
<evidence type="ECO:0000256" key="3">
    <source>
        <dbReference type="ARBA" id="ARBA00022679"/>
    </source>
</evidence>
<dbReference type="PROSITE" id="PS00012">
    <property type="entry name" value="PHOSPHOPANTETHEINE"/>
    <property type="match status" value="1"/>
</dbReference>
<dbReference type="InterPro" id="IPR013968">
    <property type="entry name" value="PKS_KR"/>
</dbReference>
<organism evidence="9 10">
    <name type="scientific">Amycolatopsis cihanbeyliensis</name>
    <dbReference type="NCBI Taxonomy" id="1128664"/>
    <lineage>
        <taxon>Bacteria</taxon>
        <taxon>Bacillati</taxon>
        <taxon>Actinomycetota</taxon>
        <taxon>Actinomycetes</taxon>
        <taxon>Pseudonocardiales</taxon>
        <taxon>Pseudonocardiaceae</taxon>
        <taxon>Amycolatopsis</taxon>
    </lineage>
</organism>
<dbReference type="GO" id="GO:0006633">
    <property type="term" value="P:fatty acid biosynthetic process"/>
    <property type="evidence" value="ECO:0007669"/>
    <property type="project" value="TreeGrafter"/>
</dbReference>
<dbReference type="PANTHER" id="PTHR43775">
    <property type="entry name" value="FATTY ACID SYNTHASE"/>
    <property type="match status" value="1"/>
</dbReference>
<comment type="caution">
    <text evidence="9">The sequence shown here is derived from an EMBL/GenBank/DDBJ whole genome shotgun (WGS) entry which is preliminary data.</text>
</comment>
<dbReference type="Pfam" id="PF02801">
    <property type="entry name" value="Ketoacyl-synt_C"/>
    <property type="match status" value="1"/>
</dbReference>
<dbReference type="Gene3D" id="1.10.1200.10">
    <property type="entry name" value="ACP-like"/>
    <property type="match status" value="2"/>
</dbReference>
<evidence type="ECO:0000259" key="6">
    <source>
        <dbReference type="PROSITE" id="PS50075"/>
    </source>
</evidence>
<feature type="region of interest" description="C-terminal hotdog fold" evidence="4">
    <location>
        <begin position="1623"/>
        <end position="1761"/>
    </location>
</feature>
<dbReference type="Proteomes" id="UP000320876">
    <property type="component" value="Unassembled WGS sequence"/>
</dbReference>
<dbReference type="InterPro" id="IPR032821">
    <property type="entry name" value="PKS_assoc"/>
</dbReference>
<dbReference type="InterPro" id="IPR016039">
    <property type="entry name" value="Thiolase-like"/>
</dbReference>
<dbReference type="CDD" id="cd00833">
    <property type="entry name" value="PKS"/>
    <property type="match status" value="1"/>
</dbReference>
<dbReference type="GO" id="GO:0031177">
    <property type="term" value="F:phosphopantetheine binding"/>
    <property type="evidence" value="ECO:0007669"/>
    <property type="project" value="InterPro"/>
</dbReference>
<dbReference type="Gene3D" id="3.40.50.720">
    <property type="entry name" value="NAD(P)-binding Rossmann-like Domain"/>
    <property type="match status" value="2"/>
</dbReference>
<dbReference type="Gene3D" id="3.30.70.3290">
    <property type="match status" value="1"/>
</dbReference>
<gene>
    <name evidence="9" type="ORF">FB471_2961</name>
</gene>
<feature type="active site" description="Proton acceptor; for dehydratase activity" evidence="4">
    <location>
        <position position="20"/>
    </location>
</feature>
<dbReference type="InterPro" id="IPR050091">
    <property type="entry name" value="PKS_NRPS_Biosynth_Enz"/>
</dbReference>
<dbReference type="PROSITE" id="PS52019">
    <property type="entry name" value="PKS_MFAS_DH"/>
    <property type="match status" value="2"/>
</dbReference>
<evidence type="ECO:0000259" key="7">
    <source>
        <dbReference type="PROSITE" id="PS52004"/>
    </source>
</evidence>
<sequence>MDGLTCSVLVRASDPVLRDHTVHGTNILPGVSFLDMIFRILRARGVDTTGVELRKVLFQQAVAAGEDFDAELEFTFTWRDGRYHITATSRAVPHAGAPGEAGQVLVCELLLTPGDPGVPGELDLPALRRAASTTVDMAQLYGTVRTAGIVHGEFMRSGGTLHVGADELLADLELSPRAAAYVDHFPLHPAALDAATLLPSQFAGHFERRFGHLARGERKPYIPVFIESFRAHGGTGRYSHVHVRPPRYAGADADLNTCDLDFYDEHGRGLISVRGLTSKRVREAESITRLAGTERASAPAAPVAGAEPAPRAAGLEALVRGLLAEKLDLAPDALDDDRGFYELGLDSMALLQVAQELEGALGLELYPTLLFEYNTVAGLAGYLREAGATGARPAAEPAAPEQAGHGDEAPTEVVYFQRRWEPAPLPAAAVPGAPPLLVDPAGRLGERAGRFGTDPAAERVLWCPETEDPEREYLALLEFLGERVRAGSRVRLVCCVPGGDGGPLTALGAMFAGLRREHPALRASLVLLGESDVDSALAELTTAAEGDVEVRYLAGRRQVRRTRPVPEPEATADPRPDGVYLVTGGLGGVGLALARHLAGRSRAVVLCGRSEPDSGTDERVAELTALGAEVCYLRADVTDLAQVEELVATVRSRFGGLHGLVHAAGVLADRTLVGKTAAEATSVLAPKVTGTRNLDRATAAERLDFFVLCSSTAGSWGNPGQSDYACANAFLDAFAETRPEAVSIGWPAWRDGGMPVDDRAMRAMGLRPLDERTGVDIFRRALGGTASHLLALAGDRQRILAELGEPAPARVREPEPESEGTERDAIAIVGISGRYPMAGDLTEFWRNLRQGRDCITEVPADRWDHDAHFHPERGRPGSTYGRWGGFLDGIDEFDPLLFHISPKEAAVLDPQERLFLQTVWHTFEDSGHAPGSWHGRTVGVYVGVMYSQYQLYGVRRPGEEPGLVPSSFNAAIANRASYFFDLRGPSVAVDTMCSSSLTAIHQACDSIRNGECTAAVAGGVNLTVHPNKYLLLGQSSFLSTDGRCRAFGDGGDGYVPGEGVGAVLLRPLADALAEGDQVYAVVRGRAAGHGGRTAGFSVPNPESQARLVVDAFRRSGTDPATVGYLEAHGTGTSLGDPVEISGLRKAFDRLGGESVGCAIGSVKSNVGHLESAAGIAAVSKVVLQLQHRELVPSLHADPPSTAVDWANSPFQVQRELAHWPRPSGSPRRAGISSFGAGGANVHLILEEYPAPEPATEPAPGQRVFVFSAKTEPRLHELLHRMVGFLRSAGEEPAPPERVRERLAGLLGELLGVLPDADGEAESLAGLGLDYPQLLALGEAIEREFGIRLPPGELTGESTVDSLAAGLAGQDGSGTRRIDPDALAFTLWAGRDALEERLAVRAGGVAELVELLTRHLAGENPDGTYRGTATRAGAQDEDRVRAWVRGAEVDLGDLAGAARPRRISLPGYPFDRVSCWVDEPAPRAGEGTAGGAAPIAVPEGYLCPAELSVESHPWLAEHVLGGQVLVPGTAFLGLACQAGAAIGTPRLAELVLPAPLALPAGDGVRVRTLVATADRQGHRQVTILARPRGAGEERPWTTHATGTLVPAGPAPEPGDQGHWPPPGAEPVDLACLYDRLAAAGTQYGPAFQGLRAAWREGGTVYAEVESPAAASPDPEFAVPPALLDAALHPVALGGFLTDDQRPHLPFAWTGVSVRGPVTGAVRVRLTPAGPDAVGLLVTDRVGRELLTADALALRPRPSTPAAVPEHLLRPEWTPLPRQAEAGLPAECAVLGTDPAGAVAALPAAGVTVAHHPDLAALARAEKVPDLVLVTPETTAGNPVAAAHRHGGQALRLVRDWLAERRFDHARLVLLTGRGEPDPAQAAVAGLWRSALLENPGRFGLVELEPGATALPAALGSGAERAAVRGQEVLVPELTPAPGPAAPRWSPDPAGTVLVTGATGALGRMLARHLVTEYGVRNLLLTSRRGQDAPGAAELEAELTGLGARVGTRACDLADPGAVRDLLATVPGGHPLTAVLHCAGTLDDGVLTALDQRRLDTVLRPKADAAWNLHEQTADLPLSAFVLFSSATGTLGGAGQGNYAAANAFLDALARHRRAAGLPALSLAWGPWTGGMAGELAAADRERLARAGVEPLSPAEGLALFDAACGREEPVLVPIKLSHRSAPRQHTEPAEPAPSIPDPASLDEPRRRQVLDELVRGQAAEVLGYPGARSIEPHREFQELGFDSLSALDFRNRLDTALGCHLSATLIFDYPTPALLVEHLTGEFGDGATGTGEWLTAASDDEVFAFIDNELGVR</sequence>
<dbReference type="InterPro" id="IPR020841">
    <property type="entry name" value="PKS_Beta-ketoAc_synthase_dom"/>
</dbReference>
<dbReference type="GO" id="GO:0005737">
    <property type="term" value="C:cytoplasm"/>
    <property type="evidence" value="ECO:0007669"/>
    <property type="project" value="TreeGrafter"/>
</dbReference>
<dbReference type="InterPro" id="IPR042104">
    <property type="entry name" value="PKS_dehydratase_sf"/>
</dbReference>
<dbReference type="Pfam" id="PF00550">
    <property type="entry name" value="PP-binding"/>
    <property type="match status" value="3"/>
</dbReference>
<feature type="active site" description="Proton donor; for dehydratase activity" evidence="4">
    <location>
        <position position="193"/>
    </location>
</feature>
<dbReference type="InterPro" id="IPR006162">
    <property type="entry name" value="Ppantetheine_attach_site"/>
</dbReference>
<name>A0A542DJD5_AMYCI</name>
<dbReference type="SUPFAM" id="SSF53901">
    <property type="entry name" value="Thiolase-like"/>
    <property type="match status" value="1"/>
</dbReference>
<dbReference type="Pfam" id="PF21089">
    <property type="entry name" value="PKS_DH_N"/>
    <property type="match status" value="2"/>
</dbReference>
<dbReference type="InterPro" id="IPR020806">
    <property type="entry name" value="PKS_PP-bd"/>
</dbReference>
<dbReference type="Pfam" id="PF08659">
    <property type="entry name" value="KR"/>
    <property type="match status" value="2"/>
</dbReference>
<dbReference type="GO" id="GO:0071770">
    <property type="term" value="P:DIM/DIP cell wall layer assembly"/>
    <property type="evidence" value="ECO:0007669"/>
    <property type="project" value="TreeGrafter"/>
</dbReference>
<dbReference type="CDD" id="cd08956">
    <property type="entry name" value="KR_3_FAS_SDR_x"/>
    <property type="match status" value="1"/>
</dbReference>
<keyword evidence="3" id="KW-0808">Transferase</keyword>
<dbReference type="InterPro" id="IPR020807">
    <property type="entry name" value="PKS_DH"/>
</dbReference>
<dbReference type="InterPro" id="IPR049551">
    <property type="entry name" value="PKS_DH_C"/>
</dbReference>
<dbReference type="PANTHER" id="PTHR43775:SF37">
    <property type="entry name" value="SI:DKEY-61P9.11"/>
    <property type="match status" value="1"/>
</dbReference>
<feature type="domain" description="Carrier" evidence="6">
    <location>
        <begin position="2207"/>
        <end position="2282"/>
    </location>
</feature>
<feature type="region of interest" description="N-terminal hotdog fold" evidence="4">
    <location>
        <begin position="1485"/>
        <end position="1610"/>
    </location>
</feature>
<dbReference type="PROSITE" id="PS50075">
    <property type="entry name" value="CARRIER"/>
    <property type="match status" value="3"/>
</dbReference>
<dbReference type="InterPro" id="IPR036291">
    <property type="entry name" value="NAD(P)-bd_dom_sf"/>
</dbReference>
<dbReference type="InterPro" id="IPR049900">
    <property type="entry name" value="PKS_mFAS_DH"/>
</dbReference>
<dbReference type="Pfam" id="PF14765">
    <property type="entry name" value="PS-DH"/>
    <property type="match status" value="2"/>
</dbReference>
<dbReference type="SUPFAM" id="SSF51735">
    <property type="entry name" value="NAD(P)-binding Rossmann-fold domains"/>
    <property type="match status" value="3"/>
</dbReference>
<accession>A0A542DJD5</accession>
<feature type="active site" description="Proton acceptor; for dehydratase activity" evidence="4">
    <location>
        <position position="1517"/>
    </location>
</feature>
<evidence type="ECO:0000256" key="1">
    <source>
        <dbReference type="ARBA" id="ARBA00022450"/>
    </source>
</evidence>
<evidence type="ECO:0000313" key="10">
    <source>
        <dbReference type="Proteomes" id="UP000320876"/>
    </source>
</evidence>
<dbReference type="GO" id="GO:0004312">
    <property type="term" value="F:fatty acid synthase activity"/>
    <property type="evidence" value="ECO:0007669"/>
    <property type="project" value="TreeGrafter"/>
</dbReference>
<dbReference type="Pfam" id="PF16197">
    <property type="entry name" value="KAsynt_C_assoc"/>
    <property type="match status" value="1"/>
</dbReference>
<feature type="region of interest" description="Disordered" evidence="5">
    <location>
        <begin position="2178"/>
        <end position="2201"/>
    </location>
</feature>
<feature type="domain" description="Carrier" evidence="6">
    <location>
        <begin position="1296"/>
        <end position="1370"/>
    </location>
</feature>
<protein>
    <submittedName>
        <fullName evidence="9">Phosphopantetheine binding protein</fullName>
    </submittedName>
</protein>
<dbReference type="InterPro" id="IPR009081">
    <property type="entry name" value="PP-bd_ACP"/>
</dbReference>
<dbReference type="GO" id="GO:0005886">
    <property type="term" value="C:plasma membrane"/>
    <property type="evidence" value="ECO:0007669"/>
    <property type="project" value="TreeGrafter"/>
</dbReference>
<reference evidence="9 10" key="1">
    <citation type="submission" date="2019-06" db="EMBL/GenBank/DDBJ databases">
        <title>Sequencing the genomes of 1000 actinobacteria strains.</title>
        <authorList>
            <person name="Klenk H.-P."/>
        </authorList>
    </citation>
    <scope>NUCLEOTIDE SEQUENCE [LARGE SCALE GENOMIC DNA]</scope>
    <source>
        <strain evidence="9 10">DSM 45679</strain>
    </source>
</reference>
<dbReference type="SMART" id="SM00822">
    <property type="entry name" value="PKS_KR"/>
    <property type="match status" value="2"/>
</dbReference>
<feature type="domain" description="Ketosynthase family 3 (KS3)" evidence="7">
    <location>
        <begin position="823"/>
        <end position="1247"/>
    </location>
</feature>
<evidence type="ECO:0000256" key="2">
    <source>
        <dbReference type="ARBA" id="ARBA00022553"/>
    </source>
</evidence>
<dbReference type="InterPro" id="IPR014031">
    <property type="entry name" value="Ketoacyl_synth_C"/>
</dbReference>
<dbReference type="SUPFAM" id="SSF47336">
    <property type="entry name" value="ACP-like"/>
    <property type="match status" value="3"/>
</dbReference>
<feature type="domain" description="PKS/mFAS DH" evidence="8">
    <location>
        <begin position="1"/>
        <end position="287"/>
    </location>
</feature>
<feature type="region of interest" description="N-terminal hotdog fold" evidence="4">
    <location>
        <begin position="1"/>
        <end position="111"/>
    </location>
</feature>
<evidence type="ECO:0000259" key="8">
    <source>
        <dbReference type="PROSITE" id="PS52019"/>
    </source>
</evidence>
<proteinExistence type="predicted"/>
<keyword evidence="2" id="KW-0597">Phosphoprotein</keyword>
<evidence type="ECO:0000313" key="9">
    <source>
        <dbReference type="EMBL" id="TQJ03209.1"/>
    </source>
</evidence>
<keyword evidence="1" id="KW-0596">Phosphopantetheine</keyword>
<dbReference type="SMART" id="SM00823">
    <property type="entry name" value="PKS_PP"/>
    <property type="match status" value="3"/>
</dbReference>
<dbReference type="PROSITE" id="PS52004">
    <property type="entry name" value="KS3_2"/>
    <property type="match status" value="1"/>
</dbReference>
<dbReference type="Pfam" id="PF00109">
    <property type="entry name" value="ketoacyl-synt"/>
    <property type="match status" value="1"/>
</dbReference>
<dbReference type="InterPro" id="IPR057326">
    <property type="entry name" value="KR_dom"/>
</dbReference>
<keyword evidence="10" id="KW-1185">Reference proteome</keyword>
<dbReference type="CDD" id="cd08953">
    <property type="entry name" value="KR_2_SDR_x"/>
    <property type="match status" value="1"/>
</dbReference>
<feature type="domain" description="PKS/mFAS DH" evidence="8">
    <location>
        <begin position="1485"/>
        <end position="1761"/>
    </location>
</feature>
<dbReference type="SMART" id="SM00825">
    <property type="entry name" value="PKS_KS"/>
    <property type="match status" value="1"/>
</dbReference>
<dbReference type="SMART" id="SM00826">
    <property type="entry name" value="PKS_DH"/>
    <property type="match status" value="2"/>
</dbReference>
<dbReference type="Gene3D" id="3.10.129.110">
    <property type="entry name" value="Polyketide synthase dehydratase"/>
    <property type="match status" value="2"/>
</dbReference>
<dbReference type="Gene3D" id="3.40.47.10">
    <property type="match status" value="1"/>
</dbReference>
<feature type="domain" description="Carrier" evidence="6">
    <location>
        <begin position="313"/>
        <end position="387"/>
    </location>
</feature>